<evidence type="ECO:0000313" key="2">
    <source>
        <dbReference type="Proteomes" id="UP001152766"/>
    </source>
</evidence>
<accession>A0A9X4R547</accession>
<reference evidence="1" key="1">
    <citation type="submission" date="2019-02" db="EMBL/GenBank/DDBJ databases">
        <title>Draft genome of the type strain Pelomonas aquatica CCUG 52575T.</title>
        <authorList>
            <person name="Gomila M."/>
            <person name="Lalucat J."/>
        </authorList>
    </citation>
    <scope>NUCLEOTIDE SEQUENCE</scope>
    <source>
        <strain evidence="1">CCUG 52575</strain>
    </source>
</reference>
<dbReference type="Proteomes" id="UP001152766">
    <property type="component" value="Unassembled WGS sequence"/>
</dbReference>
<comment type="caution">
    <text evidence="1">The sequence shown here is derived from an EMBL/GenBank/DDBJ whole genome shotgun (WGS) entry which is preliminary data.</text>
</comment>
<gene>
    <name evidence="1" type="ORF">EXJ73_12475</name>
</gene>
<keyword evidence="2" id="KW-1185">Reference proteome</keyword>
<evidence type="ECO:0000313" key="1">
    <source>
        <dbReference type="EMBL" id="MDG0863280.1"/>
    </source>
</evidence>
<protein>
    <submittedName>
        <fullName evidence="1">Uncharacterized protein</fullName>
    </submittedName>
</protein>
<proteinExistence type="predicted"/>
<dbReference type="EMBL" id="SGUG01000016">
    <property type="protein sequence ID" value="MDG0863280.1"/>
    <property type="molecule type" value="Genomic_DNA"/>
</dbReference>
<sequence length="133" mass="14496">MPWLAKQYRSPAYEAMVGFAFKRAWPMESDAEHIPDVFDAFVDSIHALGLEAAGNDNTVEAAEHARRGLAAMFISVGPAAARFAYVAMRRELAGKRQDWLDHAWGVAAGQSENIVIGDAMVTTNAVSERSDSI</sequence>
<dbReference type="AlphaFoldDB" id="A0A9X4R547"/>
<organism evidence="1 2">
    <name type="scientific">Pelomonas aquatica</name>
    <dbReference type="NCBI Taxonomy" id="431058"/>
    <lineage>
        <taxon>Bacteria</taxon>
        <taxon>Pseudomonadati</taxon>
        <taxon>Pseudomonadota</taxon>
        <taxon>Betaproteobacteria</taxon>
        <taxon>Burkholderiales</taxon>
        <taxon>Sphaerotilaceae</taxon>
        <taxon>Roseateles</taxon>
    </lineage>
</organism>
<name>A0A9X4R547_9BURK</name>